<dbReference type="InterPro" id="IPR018078">
    <property type="entry name" value="DNA-binding_RecF_CS"/>
</dbReference>
<dbReference type="EMBL" id="DPVV01000196">
    <property type="protein sequence ID" value="HCL01923.1"/>
    <property type="molecule type" value="Genomic_DNA"/>
</dbReference>
<evidence type="ECO:0000256" key="2">
    <source>
        <dbReference type="ARBA" id="ARBA00008016"/>
    </source>
</evidence>
<dbReference type="PANTHER" id="PTHR32182">
    <property type="entry name" value="DNA REPLICATION AND REPAIR PROTEIN RECF"/>
    <property type="match status" value="1"/>
</dbReference>
<dbReference type="GO" id="GO:0005524">
    <property type="term" value="F:ATP binding"/>
    <property type="evidence" value="ECO:0007669"/>
    <property type="project" value="UniProtKB-UniRule"/>
</dbReference>
<evidence type="ECO:0000256" key="6">
    <source>
        <dbReference type="ARBA" id="ARBA00022741"/>
    </source>
</evidence>
<dbReference type="InterPro" id="IPR027417">
    <property type="entry name" value="P-loop_NTPase"/>
</dbReference>
<keyword evidence="4 12" id="KW-0963">Cytoplasm</keyword>
<dbReference type="AlphaFoldDB" id="A0A3D2X5L4"/>
<dbReference type="NCBIfam" id="TIGR00611">
    <property type="entry name" value="recf"/>
    <property type="match status" value="1"/>
</dbReference>
<gene>
    <name evidence="12" type="primary">recF</name>
    <name evidence="15" type="ORF">DHW61_05815</name>
</gene>
<sequence length="360" mass="41391">MIVKSLELSNFRNYENLSMEFSPSTNILYGDNAQGKTNILEAVFLCATTKSHKGSKDREIIKLQSEEAHIRMRINRDDVDHRLDMHLKKNKPKGVAINGIPIKRSSELFGIINVVFFSPEDLSIIKNGPSERRRFIDMELCQLSKLYLHNLINYNKVLNQRNNLLKQIGFNKSLLDTLYVWDQQLIRFGSALIKERDSFMKSMNELIITLHKKLSDGKEELEIVYEPNVAEDEFENKLKKSMERDIALKVTNVGPHRDDLSFLINGQDVRKYGSQGQQRTAALSLKLAEIELVKQVTKDKPILLLDDVLSELDRKRQNQLLDSIVGIQTIVTCTGLEEFVNNRIETDRIYKVIQGTVEQG</sequence>
<dbReference type="PROSITE" id="PS00618">
    <property type="entry name" value="RECF_2"/>
    <property type="match status" value="1"/>
</dbReference>
<keyword evidence="6 12" id="KW-0547">Nucleotide-binding</keyword>
<evidence type="ECO:0000256" key="13">
    <source>
        <dbReference type="RuleBase" id="RU000578"/>
    </source>
</evidence>
<dbReference type="SUPFAM" id="SSF52540">
    <property type="entry name" value="P-loop containing nucleoside triphosphate hydrolases"/>
    <property type="match status" value="1"/>
</dbReference>
<dbReference type="GO" id="GO:0005737">
    <property type="term" value="C:cytoplasm"/>
    <property type="evidence" value="ECO:0007669"/>
    <property type="project" value="UniProtKB-SubCell"/>
</dbReference>
<accession>A0A3D2X5L4</accession>
<comment type="caution">
    <text evidence="15">The sequence shown here is derived from an EMBL/GenBank/DDBJ whole genome shotgun (WGS) entry which is preliminary data.</text>
</comment>
<dbReference type="InterPro" id="IPR001238">
    <property type="entry name" value="DNA-binding_RecF"/>
</dbReference>
<dbReference type="Proteomes" id="UP000262969">
    <property type="component" value="Unassembled WGS sequence"/>
</dbReference>
<dbReference type="CDD" id="cd03242">
    <property type="entry name" value="ABC_RecF"/>
    <property type="match status" value="1"/>
</dbReference>
<keyword evidence="9 12" id="KW-0238">DNA-binding</keyword>
<dbReference type="GO" id="GO:0006302">
    <property type="term" value="P:double-strand break repair"/>
    <property type="evidence" value="ECO:0007669"/>
    <property type="project" value="TreeGrafter"/>
</dbReference>
<keyword evidence="10 12" id="KW-0234">DNA repair</keyword>
<evidence type="ECO:0000256" key="9">
    <source>
        <dbReference type="ARBA" id="ARBA00023125"/>
    </source>
</evidence>
<evidence type="ECO:0000256" key="4">
    <source>
        <dbReference type="ARBA" id="ARBA00022490"/>
    </source>
</evidence>
<keyword evidence="7 12" id="KW-0227">DNA damage</keyword>
<evidence type="ECO:0000313" key="16">
    <source>
        <dbReference type="Proteomes" id="UP000262969"/>
    </source>
</evidence>
<dbReference type="HAMAP" id="MF_00365">
    <property type="entry name" value="RecF"/>
    <property type="match status" value="1"/>
</dbReference>
<dbReference type="InterPro" id="IPR003395">
    <property type="entry name" value="RecF/RecN/SMC_N"/>
</dbReference>
<comment type="similarity">
    <text evidence="2 12 13">Belongs to the RecF family.</text>
</comment>
<dbReference type="Gene3D" id="3.40.50.300">
    <property type="entry name" value="P-loop containing nucleotide triphosphate hydrolases"/>
    <property type="match status" value="1"/>
</dbReference>
<keyword evidence="11 12" id="KW-0742">SOS response</keyword>
<dbReference type="InterPro" id="IPR042174">
    <property type="entry name" value="RecF_2"/>
</dbReference>
<dbReference type="PANTHER" id="PTHR32182:SF0">
    <property type="entry name" value="DNA REPLICATION AND REPAIR PROTEIN RECF"/>
    <property type="match status" value="1"/>
</dbReference>
<evidence type="ECO:0000256" key="11">
    <source>
        <dbReference type="ARBA" id="ARBA00023236"/>
    </source>
</evidence>
<reference evidence="15 16" key="1">
    <citation type="journal article" date="2018" name="Nat. Biotechnol.">
        <title>A standardized bacterial taxonomy based on genome phylogeny substantially revises the tree of life.</title>
        <authorList>
            <person name="Parks D.H."/>
            <person name="Chuvochina M."/>
            <person name="Waite D.W."/>
            <person name="Rinke C."/>
            <person name="Skarshewski A."/>
            <person name="Chaumeil P.A."/>
            <person name="Hugenholtz P."/>
        </authorList>
    </citation>
    <scope>NUCLEOTIDE SEQUENCE [LARGE SCALE GENOMIC DNA]</scope>
    <source>
        <strain evidence="15">UBA11728</strain>
    </source>
</reference>
<comment type="function">
    <text evidence="12 13">The RecF protein is involved in DNA metabolism; it is required for DNA replication and normal SOS inducibility. RecF binds preferentially to single-stranded, linear DNA. It also seems to bind ATP.</text>
</comment>
<evidence type="ECO:0000256" key="8">
    <source>
        <dbReference type="ARBA" id="ARBA00022840"/>
    </source>
</evidence>
<protein>
    <recommendedName>
        <fullName evidence="3 12">DNA replication and repair protein RecF</fullName>
    </recommendedName>
</protein>
<name>A0A3D2X5L4_9FIRM</name>
<dbReference type="GO" id="GO:0009432">
    <property type="term" value="P:SOS response"/>
    <property type="evidence" value="ECO:0007669"/>
    <property type="project" value="UniProtKB-UniRule"/>
</dbReference>
<evidence type="ECO:0000313" key="15">
    <source>
        <dbReference type="EMBL" id="HCL01923.1"/>
    </source>
</evidence>
<feature type="binding site" evidence="12">
    <location>
        <begin position="30"/>
        <end position="37"/>
    </location>
    <ligand>
        <name>ATP</name>
        <dbReference type="ChEBI" id="CHEBI:30616"/>
    </ligand>
</feature>
<evidence type="ECO:0000256" key="12">
    <source>
        <dbReference type="HAMAP-Rule" id="MF_00365"/>
    </source>
</evidence>
<evidence type="ECO:0000256" key="7">
    <source>
        <dbReference type="ARBA" id="ARBA00022763"/>
    </source>
</evidence>
<dbReference type="Gene3D" id="1.20.1050.90">
    <property type="entry name" value="RecF/RecN/SMC, N-terminal domain"/>
    <property type="match status" value="1"/>
</dbReference>
<evidence type="ECO:0000256" key="5">
    <source>
        <dbReference type="ARBA" id="ARBA00022705"/>
    </source>
</evidence>
<evidence type="ECO:0000256" key="1">
    <source>
        <dbReference type="ARBA" id="ARBA00004496"/>
    </source>
</evidence>
<dbReference type="Pfam" id="PF02463">
    <property type="entry name" value="SMC_N"/>
    <property type="match status" value="1"/>
</dbReference>
<dbReference type="GO" id="GO:0000731">
    <property type="term" value="P:DNA synthesis involved in DNA repair"/>
    <property type="evidence" value="ECO:0007669"/>
    <property type="project" value="TreeGrafter"/>
</dbReference>
<evidence type="ECO:0000259" key="14">
    <source>
        <dbReference type="Pfam" id="PF02463"/>
    </source>
</evidence>
<dbReference type="GO" id="GO:0003697">
    <property type="term" value="F:single-stranded DNA binding"/>
    <property type="evidence" value="ECO:0007669"/>
    <property type="project" value="UniProtKB-UniRule"/>
</dbReference>
<feature type="domain" description="RecF/RecN/SMC N-terminal" evidence="14">
    <location>
        <begin position="3"/>
        <end position="351"/>
    </location>
</feature>
<proteinExistence type="inferred from homology"/>
<comment type="subcellular location">
    <subcellularLocation>
        <location evidence="1 12 13">Cytoplasm</location>
    </subcellularLocation>
</comment>
<keyword evidence="8 12" id="KW-0067">ATP-binding</keyword>
<evidence type="ECO:0000256" key="10">
    <source>
        <dbReference type="ARBA" id="ARBA00023204"/>
    </source>
</evidence>
<dbReference type="GO" id="GO:0006260">
    <property type="term" value="P:DNA replication"/>
    <property type="evidence" value="ECO:0007669"/>
    <property type="project" value="UniProtKB-UniRule"/>
</dbReference>
<keyword evidence="5 12" id="KW-0235">DNA replication</keyword>
<organism evidence="15 16">
    <name type="scientific">Lachnoclostridium phytofermentans</name>
    <dbReference type="NCBI Taxonomy" id="66219"/>
    <lineage>
        <taxon>Bacteria</taxon>
        <taxon>Bacillati</taxon>
        <taxon>Bacillota</taxon>
        <taxon>Clostridia</taxon>
        <taxon>Lachnospirales</taxon>
        <taxon>Lachnospiraceae</taxon>
    </lineage>
</organism>
<evidence type="ECO:0000256" key="3">
    <source>
        <dbReference type="ARBA" id="ARBA00020170"/>
    </source>
</evidence>